<reference evidence="1" key="1">
    <citation type="submission" date="2021-06" db="EMBL/GenBank/DDBJ databases">
        <authorList>
            <person name="Kallberg Y."/>
            <person name="Tangrot J."/>
            <person name="Rosling A."/>
        </authorList>
    </citation>
    <scope>NUCLEOTIDE SEQUENCE</scope>
    <source>
        <strain evidence="1">AU212A</strain>
    </source>
</reference>
<dbReference type="EMBL" id="CAJVPM010031148">
    <property type="protein sequence ID" value="CAG8679047.1"/>
    <property type="molecule type" value="Genomic_DNA"/>
</dbReference>
<accession>A0ACA9NW99</accession>
<evidence type="ECO:0000313" key="2">
    <source>
        <dbReference type="Proteomes" id="UP000789860"/>
    </source>
</evidence>
<keyword evidence="2" id="KW-1185">Reference proteome</keyword>
<feature type="non-terminal residue" evidence="1">
    <location>
        <position position="186"/>
    </location>
</feature>
<sequence>EDETDDSDELDIISRRNNYNVESKPDNSMNTYNSGELDIINRQNSYSVESEINNSMNTYNSDELDYHVEGEIDNSMDIYNSDKLDAINRQNNKLTFDDQESADEYNLTFDTLSIANKSNLIFNNWGDILENSKIINEAEFQSDNSESEIDNTDFPSTAYQDFIDIVIRYNLSYTAGDAVLKFMKRY</sequence>
<evidence type="ECO:0000313" key="1">
    <source>
        <dbReference type="EMBL" id="CAG8679047.1"/>
    </source>
</evidence>
<proteinExistence type="predicted"/>
<name>A0ACA9NW99_9GLOM</name>
<gene>
    <name evidence="1" type="ORF">SCALOS_LOCUS9663</name>
</gene>
<protein>
    <submittedName>
        <fullName evidence="1">7990_t:CDS:1</fullName>
    </submittedName>
</protein>
<feature type="non-terminal residue" evidence="1">
    <location>
        <position position="1"/>
    </location>
</feature>
<organism evidence="1 2">
    <name type="scientific">Scutellospora calospora</name>
    <dbReference type="NCBI Taxonomy" id="85575"/>
    <lineage>
        <taxon>Eukaryota</taxon>
        <taxon>Fungi</taxon>
        <taxon>Fungi incertae sedis</taxon>
        <taxon>Mucoromycota</taxon>
        <taxon>Glomeromycotina</taxon>
        <taxon>Glomeromycetes</taxon>
        <taxon>Diversisporales</taxon>
        <taxon>Gigasporaceae</taxon>
        <taxon>Scutellospora</taxon>
    </lineage>
</organism>
<dbReference type="Proteomes" id="UP000789860">
    <property type="component" value="Unassembled WGS sequence"/>
</dbReference>
<comment type="caution">
    <text evidence="1">The sequence shown here is derived from an EMBL/GenBank/DDBJ whole genome shotgun (WGS) entry which is preliminary data.</text>
</comment>